<keyword evidence="4" id="KW-1185">Reference proteome</keyword>
<evidence type="ECO:0000313" key="3">
    <source>
        <dbReference type="EMBL" id="TCK85195.1"/>
    </source>
</evidence>
<dbReference type="InterPro" id="IPR018764">
    <property type="entry name" value="RskA_C"/>
</dbReference>
<dbReference type="GO" id="GO:0006417">
    <property type="term" value="P:regulation of translation"/>
    <property type="evidence" value="ECO:0007669"/>
    <property type="project" value="TreeGrafter"/>
</dbReference>
<dbReference type="PANTHER" id="PTHR37461">
    <property type="entry name" value="ANTI-SIGMA-K FACTOR RSKA"/>
    <property type="match status" value="1"/>
</dbReference>
<feature type="transmembrane region" description="Helical" evidence="1">
    <location>
        <begin position="97"/>
        <end position="118"/>
    </location>
</feature>
<feature type="domain" description="Anti-sigma K factor RskA C-terminal" evidence="2">
    <location>
        <begin position="102"/>
        <end position="254"/>
    </location>
</feature>
<keyword evidence="1" id="KW-0472">Membrane</keyword>
<comment type="caution">
    <text evidence="3">The sequence shown here is derived from an EMBL/GenBank/DDBJ whole genome shotgun (WGS) entry which is preliminary data.</text>
</comment>
<name>A0A4R1M0Q2_9SPHI</name>
<dbReference type="GO" id="GO:0016989">
    <property type="term" value="F:sigma factor antagonist activity"/>
    <property type="evidence" value="ECO:0007669"/>
    <property type="project" value="TreeGrafter"/>
</dbReference>
<dbReference type="PANTHER" id="PTHR37461:SF1">
    <property type="entry name" value="ANTI-SIGMA-K FACTOR RSKA"/>
    <property type="match status" value="1"/>
</dbReference>
<dbReference type="EMBL" id="SMGO01000001">
    <property type="protein sequence ID" value="TCK85195.1"/>
    <property type="molecule type" value="Genomic_DNA"/>
</dbReference>
<reference evidence="3 4" key="1">
    <citation type="submission" date="2019-03" db="EMBL/GenBank/DDBJ databases">
        <title>Genomic Encyclopedia of Archaeal and Bacterial Type Strains, Phase II (KMG-II): from individual species to whole genera.</title>
        <authorList>
            <person name="Goeker M."/>
        </authorList>
    </citation>
    <scope>NUCLEOTIDE SEQUENCE [LARGE SCALE GENOMIC DNA]</scope>
    <source>
        <strain evidence="3 4">DSM 22554</strain>
    </source>
</reference>
<keyword evidence="1" id="KW-0812">Transmembrane</keyword>
<gene>
    <name evidence="3" type="ORF">C8N28_0495</name>
</gene>
<evidence type="ECO:0000313" key="4">
    <source>
        <dbReference type="Proteomes" id="UP000294616"/>
    </source>
</evidence>
<dbReference type="Pfam" id="PF10099">
    <property type="entry name" value="RskA_C"/>
    <property type="match status" value="1"/>
</dbReference>
<accession>A0A4R1M0Q2</accession>
<evidence type="ECO:0000259" key="2">
    <source>
        <dbReference type="Pfam" id="PF10099"/>
    </source>
</evidence>
<dbReference type="Proteomes" id="UP000294616">
    <property type="component" value="Unassembled WGS sequence"/>
</dbReference>
<evidence type="ECO:0000256" key="1">
    <source>
        <dbReference type="SAM" id="Phobius"/>
    </source>
</evidence>
<sequence length="265" mass="29447">MNIPDYISSGNIEAYVLGLLGEEEALELERLCLEYPEIKAAVQETESALENYAQLNAITPPKHSKKQIWATINNSTIDKTAINSESETIRFQKTSQLYTYLAVAAALLIFIGLPYHFIKMNQYKAEISTLKKEKIEILAQNKTFQAQIQNASKELDVLSNPATRNVFLAGVAGYENNEATLYWSNSGEVFLKANLPQLSIDKQYQLWAIVSGKPVSAGLLDQQANTLLQKMVTIEKAEMFAITIEKQGGSIQPTLEQMVVAGKPL</sequence>
<dbReference type="InterPro" id="IPR051474">
    <property type="entry name" value="Anti-sigma-K/W_factor"/>
</dbReference>
<organism evidence="3 4">
    <name type="scientific">Albibacterium bauzanense</name>
    <dbReference type="NCBI Taxonomy" id="653929"/>
    <lineage>
        <taxon>Bacteria</taxon>
        <taxon>Pseudomonadati</taxon>
        <taxon>Bacteroidota</taxon>
        <taxon>Sphingobacteriia</taxon>
        <taxon>Sphingobacteriales</taxon>
        <taxon>Sphingobacteriaceae</taxon>
        <taxon>Albibacterium</taxon>
    </lineage>
</organism>
<proteinExistence type="predicted"/>
<dbReference type="RefSeq" id="WP_165870286.1">
    <property type="nucleotide sequence ID" value="NZ_SMGO01000001.1"/>
</dbReference>
<protein>
    <submittedName>
        <fullName evidence="3">Anti-sigma-K factor rskA</fullName>
    </submittedName>
</protein>
<keyword evidence="1" id="KW-1133">Transmembrane helix</keyword>
<dbReference type="GO" id="GO:0005886">
    <property type="term" value="C:plasma membrane"/>
    <property type="evidence" value="ECO:0007669"/>
    <property type="project" value="InterPro"/>
</dbReference>
<dbReference type="AlphaFoldDB" id="A0A4R1M0Q2"/>